<feature type="domain" description="Thiamine phosphate synthase/TenI" evidence="12">
    <location>
        <begin position="1"/>
        <end position="180"/>
    </location>
</feature>
<evidence type="ECO:0000256" key="2">
    <source>
        <dbReference type="ARBA" id="ARBA00022679"/>
    </source>
</evidence>
<comment type="cofactor">
    <cofactor evidence="9">
        <name>Mg(2+)</name>
        <dbReference type="ChEBI" id="CHEBI:18420"/>
    </cofactor>
    <text evidence="9">Binds 1 Mg(2+) ion per subunit.</text>
</comment>
<feature type="binding site" evidence="9">
    <location>
        <position position="131"/>
    </location>
    <ligand>
        <name>4-amino-2-methyl-5-(diphosphooxymethyl)pyrimidine</name>
        <dbReference type="ChEBI" id="CHEBI:57841"/>
    </ligand>
</feature>
<sequence length="204" mass="21261">MYAITPDEVSTARLLERVSQAIDGGARVVQHRNKTASEALRREQAVALLALCRARGVPLIVNDDWPLAVEIGADGAHLGRDDGDVARARAALGPDGILGVSCYDERDRAVAAADAGADYVAFGAFFSSPTKPNARRADPALLRQVAHLPVVRVAIGGITTDNAGALVDAGADLVAVISGVFDAPDPAATARAYSRAFVRNAPLR</sequence>
<evidence type="ECO:0000259" key="12">
    <source>
        <dbReference type="Pfam" id="PF02581"/>
    </source>
</evidence>
<evidence type="ECO:0000256" key="6">
    <source>
        <dbReference type="ARBA" id="ARBA00047334"/>
    </source>
</evidence>
<dbReference type="PANTHER" id="PTHR20857">
    <property type="entry name" value="THIAMINE-PHOSPHATE PYROPHOSPHORYLASE"/>
    <property type="match status" value="1"/>
</dbReference>
<accession>A0A918T190</accession>
<feature type="binding site" evidence="9">
    <location>
        <position position="101"/>
    </location>
    <ligand>
        <name>4-amino-2-methyl-5-(diphosphooxymethyl)pyrimidine</name>
        <dbReference type="ChEBI" id="CHEBI:57841"/>
    </ligand>
</feature>
<protein>
    <recommendedName>
        <fullName evidence="9">Thiamine-phosphate synthase</fullName>
        <shortName evidence="9">TP synthase</shortName>
        <shortName evidence="9">TPS</shortName>
        <ecNumber evidence="9">2.5.1.3</ecNumber>
    </recommendedName>
    <alternativeName>
        <fullName evidence="9">Thiamine-phosphate pyrophosphorylase</fullName>
        <shortName evidence="9">TMP pyrophosphorylase</shortName>
        <shortName evidence="9">TMP-PPase</shortName>
    </alternativeName>
</protein>
<dbReference type="GO" id="GO:0004789">
    <property type="term" value="F:thiamine-phosphate diphosphorylase activity"/>
    <property type="evidence" value="ECO:0007669"/>
    <property type="project" value="UniProtKB-UniRule"/>
</dbReference>
<comment type="catalytic activity">
    <reaction evidence="7 9 10">
        <text>2-(2-carboxy-4-methylthiazol-5-yl)ethyl phosphate + 4-amino-2-methyl-5-(diphosphooxymethyl)pyrimidine + 2 H(+) = thiamine phosphate + CO2 + diphosphate</text>
        <dbReference type="Rhea" id="RHEA:47848"/>
        <dbReference type="ChEBI" id="CHEBI:15378"/>
        <dbReference type="ChEBI" id="CHEBI:16526"/>
        <dbReference type="ChEBI" id="CHEBI:33019"/>
        <dbReference type="ChEBI" id="CHEBI:37575"/>
        <dbReference type="ChEBI" id="CHEBI:57841"/>
        <dbReference type="ChEBI" id="CHEBI:62890"/>
        <dbReference type="EC" id="2.5.1.3"/>
    </reaction>
</comment>
<feature type="binding site" evidence="9">
    <location>
        <begin position="177"/>
        <end position="178"/>
    </location>
    <ligand>
        <name>2-[(2R,5Z)-2-carboxy-4-methylthiazol-5(2H)-ylidene]ethyl phosphate</name>
        <dbReference type="ChEBI" id="CHEBI:62899"/>
    </ligand>
</feature>
<feature type="binding site" evidence="9">
    <location>
        <begin position="128"/>
        <end position="130"/>
    </location>
    <ligand>
        <name>2-[(2R,5Z)-2-carboxy-4-methylthiazol-5(2H)-ylidene]ethyl phosphate</name>
        <dbReference type="ChEBI" id="CHEBI:62899"/>
    </ligand>
</feature>
<dbReference type="InterPro" id="IPR013785">
    <property type="entry name" value="Aldolase_TIM"/>
</dbReference>
<evidence type="ECO:0000256" key="5">
    <source>
        <dbReference type="ARBA" id="ARBA00022977"/>
    </source>
</evidence>
<dbReference type="PANTHER" id="PTHR20857:SF15">
    <property type="entry name" value="THIAMINE-PHOSPHATE SYNTHASE"/>
    <property type="match status" value="1"/>
</dbReference>
<feature type="binding site" evidence="9">
    <location>
        <position position="157"/>
    </location>
    <ligand>
        <name>2-[(2R,5Z)-2-carboxy-4-methylthiazol-5(2H)-ylidene]ethyl phosphate</name>
        <dbReference type="ChEBI" id="CHEBI:62899"/>
    </ligand>
</feature>
<dbReference type="Pfam" id="PF02581">
    <property type="entry name" value="TMP-TENI"/>
    <property type="match status" value="1"/>
</dbReference>
<comment type="similarity">
    <text evidence="9 10">Belongs to the thiamine-phosphate synthase family.</text>
</comment>
<feature type="binding site" evidence="9">
    <location>
        <position position="63"/>
    </location>
    <ligand>
        <name>Mg(2+)</name>
        <dbReference type="ChEBI" id="CHEBI:18420"/>
    </ligand>
</feature>
<dbReference type="Gene3D" id="3.20.20.70">
    <property type="entry name" value="Aldolase class I"/>
    <property type="match status" value="1"/>
</dbReference>
<dbReference type="SUPFAM" id="SSF51391">
    <property type="entry name" value="Thiamin phosphate synthase"/>
    <property type="match status" value="1"/>
</dbReference>
<evidence type="ECO:0000256" key="4">
    <source>
        <dbReference type="ARBA" id="ARBA00022842"/>
    </source>
</evidence>
<evidence type="ECO:0000256" key="10">
    <source>
        <dbReference type="RuleBase" id="RU003826"/>
    </source>
</evidence>
<dbReference type="HAMAP" id="MF_00097">
    <property type="entry name" value="TMP_synthase"/>
    <property type="match status" value="1"/>
</dbReference>
<feature type="binding site" evidence="9">
    <location>
        <position position="62"/>
    </location>
    <ligand>
        <name>4-amino-2-methyl-5-(diphosphooxymethyl)pyrimidine</name>
        <dbReference type="ChEBI" id="CHEBI:57841"/>
    </ligand>
</feature>
<evidence type="ECO:0000313" key="14">
    <source>
        <dbReference type="Proteomes" id="UP000646426"/>
    </source>
</evidence>
<dbReference type="EC" id="2.5.1.3" evidence="9"/>
<name>A0A918T190_9GAMM</name>
<dbReference type="CDD" id="cd00564">
    <property type="entry name" value="TMP_TenI"/>
    <property type="match status" value="1"/>
</dbReference>
<dbReference type="GO" id="GO:0009228">
    <property type="term" value="P:thiamine biosynthetic process"/>
    <property type="evidence" value="ECO:0007669"/>
    <property type="project" value="UniProtKB-KW"/>
</dbReference>
<dbReference type="InterPro" id="IPR022998">
    <property type="entry name" value="ThiamineP_synth_TenI"/>
</dbReference>
<comment type="catalytic activity">
    <reaction evidence="8 9 10">
        <text>2-[(2R,5Z)-2-carboxy-4-methylthiazol-5(2H)-ylidene]ethyl phosphate + 4-amino-2-methyl-5-(diphosphooxymethyl)pyrimidine + 2 H(+) = thiamine phosphate + CO2 + diphosphate</text>
        <dbReference type="Rhea" id="RHEA:47844"/>
        <dbReference type="ChEBI" id="CHEBI:15378"/>
        <dbReference type="ChEBI" id="CHEBI:16526"/>
        <dbReference type="ChEBI" id="CHEBI:33019"/>
        <dbReference type="ChEBI" id="CHEBI:37575"/>
        <dbReference type="ChEBI" id="CHEBI:57841"/>
        <dbReference type="ChEBI" id="CHEBI:62899"/>
        <dbReference type="EC" id="2.5.1.3"/>
    </reaction>
</comment>
<keyword evidence="3 9" id="KW-0479">Metal-binding</keyword>
<evidence type="ECO:0000256" key="8">
    <source>
        <dbReference type="ARBA" id="ARBA00047883"/>
    </source>
</evidence>
<comment type="pathway">
    <text evidence="1 9 11">Cofactor biosynthesis; thiamine diphosphate biosynthesis; thiamine phosphate from 4-amino-2-methyl-5-diphosphomethylpyrimidine and 4-methyl-5-(2-phosphoethyl)-thiazole: step 1/1.</text>
</comment>
<dbReference type="Proteomes" id="UP000646426">
    <property type="component" value="Unassembled WGS sequence"/>
</dbReference>
<evidence type="ECO:0000256" key="11">
    <source>
        <dbReference type="RuleBase" id="RU004253"/>
    </source>
</evidence>
<feature type="binding site" evidence="9">
    <location>
        <begin position="30"/>
        <end position="34"/>
    </location>
    <ligand>
        <name>4-amino-2-methyl-5-(diphosphooxymethyl)pyrimidine</name>
        <dbReference type="ChEBI" id="CHEBI:57841"/>
    </ligand>
</feature>
<feature type="binding site" evidence="9">
    <location>
        <position position="82"/>
    </location>
    <ligand>
        <name>Mg(2+)</name>
        <dbReference type="ChEBI" id="CHEBI:18420"/>
    </ligand>
</feature>
<evidence type="ECO:0000256" key="1">
    <source>
        <dbReference type="ARBA" id="ARBA00005165"/>
    </source>
</evidence>
<evidence type="ECO:0000256" key="9">
    <source>
        <dbReference type="HAMAP-Rule" id="MF_00097"/>
    </source>
</evidence>
<evidence type="ECO:0000256" key="3">
    <source>
        <dbReference type="ARBA" id="ARBA00022723"/>
    </source>
</evidence>
<evidence type="ECO:0000313" key="13">
    <source>
        <dbReference type="EMBL" id="GHA81146.1"/>
    </source>
</evidence>
<comment type="catalytic activity">
    <reaction evidence="6 9 10">
        <text>4-methyl-5-(2-phosphooxyethyl)-thiazole + 4-amino-2-methyl-5-(diphosphooxymethyl)pyrimidine + H(+) = thiamine phosphate + diphosphate</text>
        <dbReference type="Rhea" id="RHEA:22328"/>
        <dbReference type="ChEBI" id="CHEBI:15378"/>
        <dbReference type="ChEBI" id="CHEBI:33019"/>
        <dbReference type="ChEBI" id="CHEBI:37575"/>
        <dbReference type="ChEBI" id="CHEBI:57841"/>
        <dbReference type="ChEBI" id="CHEBI:58296"/>
        <dbReference type="EC" id="2.5.1.3"/>
    </reaction>
</comment>
<dbReference type="InterPro" id="IPR036206">
    <property type="entry name" value="ThiamineP_synth_sf"/>
</dbReference>
<proteinExistence type="inferred from homology"/>
<dbReference type="EMBL" id="BMYD01000002">
    <property type="protein sequence ID" value="GHA81146.1"/>
    <property type="molecule type" value="Genomic_DNA"/>
</dbReference>
<comment type="function">
    <text evidence="9">Condenses 4-methyl-5-(beta-hydroxyethyl)thiazole monophosphate (THZ-P) and 2-methyl-4-amino-5-hydroxymethyl pyrimidine pyrophosphate (HMP-PP) to form thiamine monophosphate (TMP).</text>
</comment>
<keyword evidence="5 9" id="KW-0784">Thiamine biosynthesis</keyword>
<evidence type="ECO:0000256" key="7">
    <source>
        <dbReference type="ARBA" id="ARBA00047851"/>
    </source>
</evidence>
<reference evidence="13" key="1">
    <citation type="journal article" date="2014" name="Int. J. Syst. Evol. Microbiol.">
        <title>Complete genome sequence of Corynebacterium casei LMG S-19264T (=DSM 44701T), isolated from a smear-ripened cheese.</title>
        <authorList>
            <consortium name="US DOE Joint Genome Institute (JGI-PGF)"/>
            <person name="Walter F."/>
            <person name="Albersmeier A."/>
            <person name="Kalinowski J."/>
            <person name="Ruckert C."/>
        </authorList>
    </citation>
    <scope>NUCLEOTIDE SEQUENCE</scope>
    <source>
        <strain evidence="13">KCTC 23077</strain>
    </source>
</reference>
<dbReference type="GO" id="GO:0000287">
    <property type="term" value="F:magnesium ion binding"/>
    <property type="evidence" value="ECO:0007669"/>
    <property type="project" value="UniProtKB-UniRule"/>
</dbReference>
<reference evidence="13" key="2">
    <citation type="submission" date="2020-09" db="EMBL/GenBank/DDBJ databases">
        <authorList>
            <person name="Sun Q."/>
            <person name="Kim S."/>
        </authorList>
    </citation>
    <scope>NUCLEOTIDE SEQUENCE</scope>
    <source>
        <strain evidence="13">KCTC 23077</strain>
    </source>
</reference>
<organism evidence="13 14">
    <name type="scientific">Cognatilysobacter bugurensis</name>
    <dbReference type="NCBI Taxonomy" id="543356"/>
    <lineage>
        <taxon>Bacteria</taxon>
        <taxon>Pseudomonadati</taxon>
        <taxon>Pseudomonadota</taxon>
        <taxon>Gammaproteobacteria</taxon>
        <taxon>Lysobacterales</taxon>
        <taxon>Lysobacteraceae</taxon>
        <taxon>Cognatilysobacter</taxon>
    </lineage>
</organism>
<keyword evidence="4 9" id="KW-0460">Magnesium</keyword>
<keyword evidence="14" id="KW-1185">Reference proteome</keyword>
<dbReference type="AlphaFoldDB" id="A0A918T190"/>
<gene>
    <name evidence="9 13" type="primary">thiE</name>
    <name evidence="13" type="ORF">GCM10007067_19150</name>
</gene>
<keyword evidence="2 9" id="KW-0808">Transferase</keyword>
<dbReference type="NCBIfam" id="TIGR00693">
    <property type="entry name" value="thiE"/>
    <property type="match status" value="1"/>
</dbReference>
<dbReference type="InterPro" id="IPR034291">
    <property type="entry name" value="TMP_synthase"/>
</dbReference>
<comment type="caution">
    <text evidence="13">The sequence shown here is derived from an EMBL/GenBank/DDBJ whole genome shotgun (WGS) entry which is preliminary data.</text>
</comment>
<dbReference type="GO" id="GO:0005737">
    <property type="term" value="C:cytoplasm"/>
    <property type="evidence" value="ECO:0007669"/>
    <property type="project" value="TreeGrafter"/>
</dbReference>
<dbReference type="GO" id="GO:0009229">
    <property type="term" value="P:thiamine diphosphate biosynthetic process"/>
    <property type="evidence" value="ECO:0007669"/>
    <property type="project" value="UniProtKB-UniRule"/>
</dbReference>